<protein>
    <submittedName>
        <fullName evidence="1">Uncharacterized protein</fullName>
    </submittedName>
</protein>
<sequence length="173" mass="20447">MFKLLKQLFVKKHQADSMFPRNRFEHVDWEQELTDAARRLVNDDGHYDEQGKTVELELSEGAHNILLYFASGDEAQCMEILQNLNAWDNQVQASLEKEAQSPIPRAYQEIGYNRQSWKKVRQFHVWIVNCEEKPYSIHYVADHVNNEFVIYLAQENGVWQAFWDSKLQKSISK</sequence>
<dbReference type="Proteomes" id="UP000626795">
    <property type="component" value="Unassembled WGS sequence"/>
</dbReference>
<accession>A0A9X9SN22</accession>
<proteinExistence type="predicted"/>
<comment type="caution">
    <text evidence="1">The sequence shown here is derived from an EMBL/GenBank/DDBJ whole genome shotgun (WGS) entry which is preliminary data.</text>
</comment>
<evidence type="ECO:0000313" key="1">
    <source>
        <dbReference type="EMBL" id="VTY09260.1"/>
    </source>
</evidence>
<keyword evidence="2" id="KW-1185">Reference proteome</keyword>
<dbReference type="EMBL" id="CABFLZ010000047">
    <property type="protein sequence ID" value="VTY09260.1"/>
    <property type="molecule type" value="Genomic_DNA"/>
</dbReference>
<dbReference type="AlphaFoldDB" id="A0A9X9SN22"/>
<organism evidence="1 2">
    <name type="scientific">Neisseria subflava</name>
    <dbReference type="NCBI Taxonomy" id="28449"/>
    <lineage>
        <taxon>Bacteria</taxon>
        <taxon>Pseudomonadati</taxon>
        <taxon>Pseudomonadota</taxon>
        <taxon>Betaproteobacteria</taxon>
        <taxon>Neisseriales</taxon>
        <taxon>Neisseriaceae</taxon>
        <taxon>Neisseria</taxon>
    </lineage>
</organism>
<evidence type="ECO:0000313" key="2">
    <source>
        <dbReference type="Proteomes" id="UP000626795"/>
    </source>
</evidence>
<name>A0A9X9SN22_NEISU</name>
<reference evidence="1" key="1">
    <citation type="submission" date="2019-05" db="EMBL/GenBank/DDBJ databases">
        <authorList>
            <person name="Hibberd M."/>
        </authorList>
    </citation>
    <scope>NUCLEOTIDE SEQUENCE</scope>
    <source>
        <strain evidence="1">Neisseria_subflava_BgEED23</strain>
    </source>
</reference>
<gene>
    <name evidence="1" type="ORF">ONOEEDHL_00974</name>
</gene>
<dbReference type="RefSeq" id="WP_204788747.1">
    <property type="nucleotide sequence ID" value="NZ_CABFLZ010000047.1"/>
</dbReference>